<accession>A0A9X2BUY2</accession>
<keyword evidence="3" id="KW-0274">FAD</keyword>
<keyword evidence="5" id="KW-0503">Monooxygenase</keyword>
<protein>
    <submittedName>
        <fullName evidence="7">3-hydroxybenzoate 6-monooxygenase</fullName>
        <ecNumber evidence="7">1.14.13.24</ecNumber>
    </submittedName>
</protein>
<organism evidence="7 8">
    <name type="scientific">Roseomonas acroporae</name>
    <dbReference type="NCBI Taxonomy" id="2937791"/>
    <lineage>
        <taxon>Bacteria</taxon>
        <taxon>Pseudomonadati</taxon>
        <taxon>Pseudomonadota</taxon>
        <taxon>Alphaproteobacteria</taxon>
        <taxon>Acetobacterales</taxon>
        <taxon>Roseomonadaceae</taxon>
        <taxon>Roseomonas</taxon>
    </lineage>
</organism>
<dbReference type="NCBIfam" id="NF006021">
    <property type="entry name" value="PRK08163.1"/>
    <property type="match status" value="1"/>
</dbReference>
<dbReference type="AlphaFoldDB" id="A0A9X2BUY2"/>
<dbReference type="InterPro" id="IPR002938">
    <property type="entry name" value="FAD-bd"/>
</dbReference>
<dbReference type="InterPro" id="IPR036188">
    <property type="entry name" value="FAD/NAD-bd_sf"/>
</dbReference>
<dbReference type="PRINTS" id="PR00420">
    <property type="entry name" value="RNGMNOXGNASE"/>
</dbReference>
<dbReference type="Pfam" id="PF01494">
    <property type="entry name" value="FAD_binding_3"/>
    <property type="match status" value="1"/>
</dbReference>
<evidence type="ECO:0000313" key="8">
    <source>
        <dbReference type="Proteomes" id="UP001139516"/>
    </source>
</evidence>
<dbReference type="GO" id="GO:0018669">
    <property type="term" value="F:3-hydroxybenzoate 6-monooxygenase activity"/>
    <property type="evidence" value="ECO:0007669"/>
    <property type="project" value="UniProtKB-EC"/>
</dbReference>
<keyword evidence="2" id="KW-0285">Flavoprotein</keyword>
<dbReference type="PANTHER" id="PTHR13789:SF318">
    <property type="entry name" value="GERANYLGERANYL DIPHOSPHATE REDUCTASE"/>
    <property type="match status" value="1"/>
</dbReference>
<proteinExistence type="predicted"/>
<keyword evidence="8" id="KW-1185">Reference proteome</keyword>
<name>A0A9X2BUY2_9PROT</name>
<dbReference type="EC" id="1.14.13.24" evidence="7"/>
<dbReference type="SUPFAM" id="SSF51905">
    <property type="entry name" value="FAD/NAD(P)-binding domain"/>
    <property type="match status" value="1"/>
</dbReference>
<dbReference type="Gene3D" id="3.50.50.60">
    <property type="entry name" value="FAD/NAD(P)-binding domain"/>
    <property type="match status" value="1"/>
</dbReference>
<dbReference type="InterPro" id="IPR050493">
    <property type="entry name" value="FAD-dep_Monooxygenase_BioMet"/>
</dbReference>
<evidence type="ECO:0000256" key="3">
    <source>
        <dbReference type="ARBA" id="ARBA00022827"/>
    </source>
</evidence>
<evidence type="ECO:0000256" key="5">
    <source>
        <dbReference type="ARBA" id="ARBA00023033"/>
    </source>
</evidence>
<evidence type="ECO:0000256" key="1">
    <source>
        <dbReference type="ARBA" id="ARBA00001974"/>
    </source>
</evidence>
<evidence type="ECO:0000313" key="7">
    <source>
        <dbReference type="EMBL" id="MCK8786088.1"/>
    </source>
</evidence>
<dbReference type="SUPFAM" id="SSF54373">
    <property type="entry name" value="FAD-linked reductases, C-terminal domain"/>
    <property type="match status" value="1"/>
</dbReference>
<dbReference type="RefSeq" id="WP_248668204.1">
    <property type="nucleotide sequence ID" value="NZ_JALPRX010000073.1"/>
</dbReference>
<evidence type="ECO:0000256" key="2">
    <source>
        <dbReference type="ARBA" id="ARBA00022630"/>
    </source>
</evidence>
<gene>
    <name evidence="7" type="ORF">M0638_17055</name>
</gene>
<reference evidence="7" key="1">
    <citation type="submission" date="2022-04" db="EMBL/GenBank/DDBJ databases">
        <title>Roseomonas acroporae sp. nov., isolated from coral Acropora digitifera.</title>
        <authorList>
            <person name="Sun H."/>
        </authorList>
    </citation>
    <scope>NUCLEOTIDE SEQUENCE</scope>
    <source>
        <strain evidence="7">NAR14</strain>
    </source>
</reference>
<dbReference type="EMBL" id="JALPRX010000073">
    <property type="protein sequence ID" value="MCK8786088.1"/>
    <property type="molecule type" value="Genomic_DNA"/>
</dbReference>
<dbReference type="PANTHER" id="PTHR13789">
    <property type="entry name" value="MONOOXYGENASE"/>
    <property type="match status" value="1"/>
</dbReference>
<dbReference type="Proteomes" id="UP001139516">
    <property type="component" value="Unassembled WGS sequence"/>
</dbReference>
<feature type="domain" description="FAD-binding" evidence="6">
    <location>
        <begin position="9"/>
        <end position="326"/>
    </location>
</feature>
<comment type="caution">
    <text evidence="7">The sequence shown here is derived from an EMBL/GenBank/DDBJ whole genome shotgun (WGS) entry which is preliminary data.</text>
</comment>
<comment type="cofactor">
    <cofactor evidence="1">
        <name>FAD</name>
        <dbReference type="ChEBI" id="CHEBI:57692"/>
    </cofactor>
</comment>
<sequence>MTGSMKPPMLIAGAGIGGLAAALALVRQGYEVDVLEQATEIREIGAGIQFGPNGFKMMERLGLRDAADHLAVFPDDLILMDSVTSEEVTRIPVDQPFRDRFGYPYALIHRADLHKVLLDACRDTGRVRFHGGCKVESFEDDGDEVRVVTSRGDRFRGAAFIGADGLWSRTREAIVGDGRPRISGHIAYRAVLPIADVPEEYRRNAMILWAGPKNHLVQYPLRGGELFNLVAVFHSNRYEEGWNTEGDPQELRERFAGTCETVQTLLGKIQTWRMWVLCDRDPIRDWSRGRVTLLGDAAHPMLQYLAQGACMAIEDAVVLAETLQAHGGDVAAAFQEYQKVRYLRTGKCQMMARLYGEFYHADGVKRDLRNQMLASRTPAQAYEGLAWLYDGV</sequence>
<dbReference type="GO" id="GO:0071949">
    <property type="term" value="F:FAD binding"/>
    <property type="evidence" value="ECO:0007669"/>
    <property type="project" value="InterPro"/>
</dbReference>
<evidence type="ECO:0000256" key="4">
    <source>
        <dbReference type="ARBA" id="ARBA00023002"/>
    </source>
</evidence>
<keyword evidence="4 7" id="KW-0560">Oxidoreductase</keyword>
<evidence type="ECO:0000259" key="6">
    <source>
        <dbReference type="Pfam" id="PF01494"/>
    </source>
</evidence>